<dbReference type="InterPro" id="IPR058594">
    <property type="entry name" value="PB1-like_dom_pln"/>
</dbReference>
<organism evidence="4">
    <name type="scientific">Tanacetum cinerariifolium</name>
    <name type="common">Dalmatian daisy</name>
    <name type="synonym">Chrysanthemum cinerariifolium</name>
    <dbReference type="NCBI Taxonomy" id="118510"/>
    <lineage>
        <taxon>Eukaryota</taxon>
        <taxon>Viridiplantae</taxon>
        <taxon>Streptophyta</taxon>
        <taxon>Embryophyta</taxon>
        <taxon>Tracheophyta</taxon>
        <taxon>Spermatophyta</taxon>
        <taxon>Magnoliopsida</taxon>
        <taxon>eudicotyledons</taxon>
        <taxon>Gunneridae</taxon>
        <taxon>Pentapetalae</taxon>
        <taxon>asterids</taxon>
        <taxon>campanulids</taxon>
        <taxon>Asterales</taxon>
        <taxon>Asteraceae</taxon>
        <taxon>Asteroideae</taxon>
        <taxon>Anthemideae</taxon>
        <taxon>Anthemidinae</taxon>
        <taxon>Tanacetum</taxon>
    </lineage>
</organism>
<feature type="coiled-coil region" evidence="1">
    <location>
        <begin position="391"/>
        <end position="419"/>
    </location>
</feature>
<feature type="compositionally biased region" description="Basic and acidic residues" evidence="2">
    <location>
        <begin position="428"/>
        <end position="440"/>
    </location>
</feature>
<name>A0A699GMN1_TANCI</name>
<evidence type="ECO:0000313" key="4">
    <source>
        <dbReference type="EMBL" id="GEV34142.1"/>
    </source>
</evidence>
<sequence>MSKDKPKLKKSKGVFTVNLYHDGIFAPSPIKYLQGELKHITDIDFKGMSFEQLTKIIRRLVLGLMKSLFYCKTGKKLRLGIKELKSDSDVEDFLKLGYDNGFMVNLYIEHYGYNVIDFLNYENVVPQFSDYSDVEYSSVDGEDLENVDYYTIGEEDVIIKNLTTHDDFLNRLCSTGGLFRVGVPKPGSSLPNIPKDDPDGSTIEAQFKVKRGTVYQVLNPDIPWNQVEPVLGIRWIACQCADRIIKDPFIPLRTMKEDIRQALIDSNPGRTCKLDVEDISSGKAFLQRMYICFKGVKDGCLTIIFDSHKTVADWLPQAEHRKCTRNFYANFKKKYSGYMHLNKDPVNGVEGEVGEVVEEADVGKVVVNSYKLQQLVIYSRGPLTTEQEHYLRQDEKAVREHLEEEVREEQEYLDRYRDEQEYEARMDWMHESHWKSDKDMPASNPTQPTQQSGVQQV</sequence>
<keyword evidence="1" id="KW-0175">Coiled coil</keyword>
<reference evidence="4" key="1">
    <citation type="journal article" date="2019" name="Sci. Rep.">
        <title>Draft genome of Tanacetum cinerariifolium, the natural source of mosquito coil.</title>
        <authorList>
            <person name="Yamashiro T."/>
            <person name="Shiraishi A."/>
            <person name="Satake H."/>
            <person name="Nakayama K."/>
        </authorList>
    </citation>
    <scope>NUCLEOTIDE SEQUENCE</scope>
</reference>
<proteinExistence type="predicted"/>
<accession>A0A699GMN1</accession>
<dbReference type="EMBL" id="BKCJ010020830">
    <property type="protein sequence ID" value="GEV34142.1"/>
    <property type="molecule type" value="Genomic_DNA"/>
</dbReference>
<feature type="compositionally biased region" description="Polar residues" evidence="2">
    <location>
        <begin position="443"/>
        <end position="457"/>
    </location>
</feature>
<protein>
    <submittedName>
        <fullName evidence="4">Splicing factor</fullName>
    </submittedName>
</protein>
<feature type="region of interest" description="Disordered" evidence="2">
    <location>
        <begin position="428"/>
        <end position="457"/>
    </location>
</feature>
<evidence type="ECO:0000256" key="2">
    <source>
        <dbReference type="SAM" id="MobiDB-lite"/>
    </source>
</evidence>
<evidence type="ECO:0000259" key="3">
    <source>
        <dbReference type="Pfam" id="PF26130"/>
    </source>
</evidence>
<gene>
    <name evidence="4" type="ORF">Tci_106119</name>
</gene>
<feature type="domain" description="PB1-like" evidence="3">
    <location>
        <begin position="15"/>
        <end position="110"/>
    </location>
</feature>
<dbReference type="Pfam" id="PF26130">
    <property type="entry name" value="PB1-like"/>
    <property type="match status" value="1"/>
</dbReference>
<dbReference type="AlphaFoldDB" id="A0A699GMN1"/>
<evidence type="ECO:0000256" key="1">
    <source>
        <dbReference type="SAM" id="Coils"/>
    </source>
</evidence>
<comment type="caution">
    <text evidence="4">The sequence shown here is derived from an EMBL/GenBank/DDBJ whole genome shotgun (WGS) entry which is preliminary data.</text>
</comment>